<dbReference type="GO" id="GO:0006508">
    <property type="term" value="P:proteolysis"/>
    <property type="evidence" value="ECO:0007669"/>
    <property type="project" value="InterPro"/>
</dbReference>
<dbReference type="eggNOG" id="COG1506">
    <property type="taxonomic scope" value="Bacteria"/>
</dbReference>
<dbReference type="EMBL" id="JPEO01000018">
    <property type="protein sequence ID" value="KFZ36391.1"/>
    <property type="molecule type" value="Genomic_DNA"/>
</dbReference>
<reference evidence="3 4" key="1">
    <citation type="submission" date="2014-06" db="EMBL/GenBank/DDBJ databases">
        <title>Shewanella sp. YQH10.</title>
        <authorList>
            <person name="Liu Y."/>
            <person name="Zeng R."/>
        </authorList>
    </citation>
    <scope>NUCLEOTIDE SEQUENCE [LARGE SCALE GENOMIC DNA]</scope>
    <source>
        <strain evidence="3 4">YQH10</strain>
    </source>
</reference>
<dbReference type="Pfam" id="PF00326">
    <property type="entry name" value="Peptidase_S9"/>
    <property type="match status" value="1"/>
</dbReference>
<dbReference type="InterPro" id="IPR029058">
    <property type="entry name" value="AB_hydrolase_fold"/>
</dbReference>
<dbReference type="PANTHER" id="PTHR42776:SF27">
    <property type="entry name" value="DIPEPTIDYL PEPTIDASE FAMILY MEMBER 6"/>
    <property type="match status" value="1"/>
</dbReference>
<dbReference type="PROSITE" id="PS00708">
    <property type="entry name" value="PRO_ENDOPEP_SER"/>
    <property type="match status" value="1"/>
</dbReference>
<dbReference type="InterPro" id="IPR002471">
    <property type="entry name" value="Pept_S9_AS"/>
</dbReference>
<evidence type="ECO:0000313" key="3">
    <source>
        <dbReference type="EMBL" id="KFZ36391.1"/>
    </source>
</evidence>
<evidence type="ECO:0000313" key="4">
    <source>
        <dbReference type="Proteomes" id="UP000029264"/>
    </source>
</evidence>
<evidence type="ECO:0000259" key="2">
    <source>
        <dbReference type="Pfam" id="PF00326"/>
    </source>
</evidence>
<dbReference type="SUPFAM" id="SSF53474">
    <property type="entry name" value="alpha/beta-Hydrolases"/>
    <property type="match status" value="1"/>
</dbReference>
<sequence>MSTYDQRDDYYTLFKVTLENGTYEKYFTNEEKLDSLRTDIEGNIRVGVKIEKLKGSEKHEKTIWYRDSLDEPMKKIHSRILGEGETFDIVALSDDNVHAYVISDRENARQALWLYNIKTNEFEKELFSHPKYDVAGVIHDNEGKVVGVYYYDDYERQYFFNQQQDQLTTVAQNLLPKAQVYIVTSSKDQKRFMFSAQSPERVPVYYYVDLRQQKAGAWLASYPNLVKTQLAEPQKFEFAASDGMQLNGYLTLPHGVKNPPLIVFPHGGPTSRDTKYYSPFVQYFAAKGYAVMQVNFRGSEGFGNHYETSGYFEWGKRMQRDVDDATDYVLANYPVAKHKSCLVGASYGGYVALTEAFQRPDKFDCYISIAGIADLKDLVEHERRDDNFIKNIVPDEDSDTVDKLTEVSAAYHINEIKKPILLIHGTKDTQVSYHQSEEFYSKAKSRIDIEYVEIDNMTHYLDDAEGRMETFKAIDEFLDKHL</sequence>
<evidence type="ECO:0000256" key="1">
    <source>
        <dbReference type="ARBA" id="ARBA00022801"/>
    </source>
</evidence>
<dbReference type="GO" id="GO:0004252">
    <property type="term" value="F:serine-type endopeptidase activity"/>
    <property type="evidence" value="ECO:0007669"/>
    <property type="project" value="InterPro"/>
</dbReference>
<dbReference type="AlphaFoldDB" id="A0A094JVD5"/>
<organism evidence="3 4">
    <name type="scientific">Shewanella mangrovi</name>
    <dbReference type="NCBI Taxonomy" id="1515746"/>
    <lineage>
        <taxon>Bacteria</taxon>
        <taxon>Pseudomonadati</taxon>
        <taxon>Pseudomonadota</taxon>
        <taxon>Gammaproteobacteria</taxon>
        <taxon>Alteromonadales</taxon>
        <taxon>Shewanellaceae</taxon>
        <taxon>Shewanella</taxon>
    </lineage>
</organism>
<dbReference type="Proteomes" id="UP000029264">
    <property type="component" value="Unassembled WGS sequence"/>
</dbReference>
<keyword evidence="4" id="KW-1185">Reference proteome</keyword>
<dbReference type="STRING" id="1515746.HR45_16320"/>
<feature type="domain" description="Peptidase S9 prolyl oligopeptidase catalytic" evidence="2">
    <location>
        <begin position="281"/>
        <end position="482"/>
    </location>
</feature>
<dbReference type="InterPro" id="IPR002470">
    <property type="entry name" value="Peptidase_S9A"/>
</dbReference>
<name>A0A094JVD5_9GAMM</name>
<dbReference type="SUPFAM" id="SSF82171">
    <property type="entry name" value="DPP6 N-terminal domain-like"/>
    <property type="match status" value="1"/>
</dbReference>
<dbReference type="PRINTS" id="PR00862">
    <property type="entry name" value="PROLIGOPTASE"/>
</dbReference>
<keyword evidence="1" id="KW-0378">Hydrolase</keyword>
<dbReference type="Gene3D" id="3.40.50.1820">
    <property type="entry name" value="alpha/beta hydrolase"/>
    <property type="match status" value="1"/>
</dbReference>
<dbReference type="PANTHER" id="PTHR42776">
    <property type="entry name" value="SERINE PEPTIDASE S9 FAMILY MEMBER"/>
    <property type="match status" value="1"/>
</dbReference>
<dbReference type="InterPro" id="IPR001375">
    <property type="entry name" value="Peptidase_S9_cat"/>
</dbReference>
<comment type="caution">
    <text evidence="3">The sequence shown here is derived from an EMBL/GenBank/DDBJ whole genome shotgun (WGS) entry which is preliminary data.</text>
</comment>
<proteinExistence type="predicted"/>
<gene>
    <name evidence="3" type="ORF">HR45_16320</name>
</gene>
<accession>A0A094JVD5</accession>
<protein>
    <recommendedName>
        <fullName evidence="2">Peptidase S9 prolyl oligopeptidase catalytic domain-containing protein</fullName>
    </recommendedName>
</protein>